<comment type="caution">
    <text evidence="1">The sequence shown here is derived from an EMBL/GenBank/DDBJ whole genome shotgun (WGS) entry which is preliminary data.</text>
</comment>
<dbReference type="PANTHER" id="PTHR34396">
    <property type="entry name" value="OS03G0264950 PROTEIN-RELATED"/>
    <property type="match status" value="1"/>
</dbReference>
<reference evidence="1" key="1">
    <citation type="submission" date="2022-08" db="EMBL/GenBank/DDBJ databases">
        <authorList>
            <person name="Gutierrez-Valencia J."/>
        </authorList>
    </citation>
    <scope>NUCLEOTIDE SEQUENCE</scope>
</reference>
<proteinExistence type="predicted"/>
<dbReference type="Proteomes" id="UP001154282">
    <property type="component" value="Unassembled WGS sequence"/>
</dbReference>
<name>A0AAV0P3Q5_9ROSI</name>
<dbReference type="GO" id="GO:0005634">
    <property type="term" value="C:nucleus"/>
    <property type="evidence" value="ECO:0007669"/>
    <property type="project" value="TreeGrafter"/>
</dbReference>
<evidence type="ECO:0000313" key="2">
    <source>
        <dbReference type="Proteomes" id="UP001154282"/>
    </source>
</evidence>
<dbReference type="PANTHER" id="PTHR34396:SF25">
    <property type="entry name" value="BOUNDARY ELEMENT ASSOCIATED FACTOR"/>
    <property type="match status" value="1"/>
</dbReference>
<accession>A0AAV0P3Q5</accession>
<protein>
    <submittedName>
        <fullName evidence="1">Uncharacterized protein</fullName>
    </submittedName>
</protein>
<dbReference type="InterPro" id="IPR053031">
    <property type="entry name" value="Cuticle_assoc_protein"/>
</dbReference>
<dbReference type="AlphaFoldDB" id="A0AAV0P3Q5"/>
<feature type="non-terminal residue" evidence="1">
    <location>
        <position position="1"/>
    </location>
</feature>
<gene>
    <name evidence="1" type="ORF">LITE_LOCUS36616</name>
</gene>
<dbReference type="EMBL" id="CAMGYJ010000008">
    <property type="protein sequence ID" value="CAI0465468.1"/>
    <property type="molecule type" value="Genomic_DNA"/>
</dbReference>
<evidence type="ECO:0000313" key="1">
    <source>
        <dbReference type="EMBL" id="CAI0465468.1"/>
    </source>
</evidence>
<sequence>EIAIAITIHDYPLSMVDHLYFKRFVCSLQPLFTVPSRNTIKKEIFKIYDTERAKIQSGFGSNRDLHMYQHLMLLKG</sequence>
<keyword evidence="2" id="KW-1185">Reference proteome</keyword>
<organism evidence="1 2">
    <name type="scientific">Linum tenue</name>
    <dbReference type="NCBI Taxonomy" id="586396"/>
    <lineage>
        <taxon>Eukaryota</taxon>
        <taxon>Viridiplantae</taxon>
        <taxon>Streptophyta</taxon>
        <taxon>Embryophyta</taxon>
        <taxon>Tracheophyta</taxon>
        <taxon>Spermatophyta</taxon>
        <taxon>Magnoliopsida</taxon>
        <taxon>eudicotyledons</taxon>
        <taxon>Gunneridae</taxon>
        <taxon>Pentapetalae</taxon>
        <taxon>rosids</taxon>
        <taxon>fabids</taxon>
        <taxon>Malpighiales</taxon>
        <taxon>Linaceae</taxon>
        <taxon>Linum</taxon>
    </lineage>
</organism>
<dbReference type="GO" id="GO:1990837">
    <property type="term" value="F:sequence-specific double-stranded DNA binding"/>
    <property type="evidence" value="ECO:0007669"/>
    <property type="project" value="TreeGrafter"/>
</dbReference>
<dbReference type="GO" id="GO:0006357">
    <property type="term" value="P:regulation of transcription by RNA polymerase II"/>
    <property type="evidence" value="ECO:0007669"/>
    <property type="project" value="TreeGrafter"/>
</dbReference>